<sequence length="133" mass="15483">MHAPPPRFGAFQVRRALKATQAAANSWDWMDALSSIALDPGCDARIFLLVRRWFVELNKRRGEFVFDKNEEEWTWMCPRSFAYCWHLVFPCEISSYQLRLLSALCLPSLPPHASFVCRMDLMKPHDTSGYARE</sequence>
<keyword evidence="2" id="KW-1185">Reference proteome</keyword>
<evidence type="ECO:0000313" key="1">
    <source>
        <dbReference type="EMBL" id="QYT05546.1"/>
    </source>
</evidence>
<organism evidence="1 2">
    <name type="scientific">Trichoderma simmonsii</name>
    <dbReference type="NCBI Taxonomy" id="1491479"/>
    <lineage>
        <taxon>Eukaryota</taxon>
        <taxon>Fungi</taxon>
        <taxon>Dikarya</taxon>
        <taxon>Ascomycota</taxon>
        <taxon>Pezizomycotina</taxon>
        <taxon>Sordariomycetes</taxon>
        <taxon>Hypocreomycetidae</taxon>
        <taxon>Hypocreales</taxon>
        <taxon>Hypocreaceae</taxon>
        <taxon>Trichoderma</taxon>
    </lineage>
</organism>
<accession>A0A8G0LTJ1</accession>
<evidence type="ECO:0000313" key="2">
    <source>
        <dbReference type="Proteomes" id="UP000826661"/>
    </source>
</evidence>
<protein>
    <submittedName>
        <fullName evidence="1">Uncharacterized protein</fullName>
    </submittedName>
</protein>
<reference evidence="1 2" key="1">
    <citation type="journal article" date="2021" name="BMC Genomics">
        <title>Telomere-to-telomere genome assembly of asparaginase-producing Trichoderma simmonsii.</title>
        <authorList>
            <person name="Chung D."/>
            <person name="Kwon Y.M."/>
            <person name="Yang Y."/>
        </authorList>
    </citation>
    <scope>NUCLEOTIDE SEQUENCE [LARGE SCALE GENOMIC DNA]</scope>
    <source>
        <strain evidence="1 2">GH-Sj1</strain>
    </source>
</reference>
<name>A0A8G0LTJ1_9HYPO</name>
<dbReference type="AlphaFoldDB" id="A0A8G0LTJ1"/>
<proteinExistence type="predicted"/>
<dbReference type="EMBL" id="CP075870">
    <property type="protein sequence ID" value="QYT05546.1"/>
    <property type="molecule type" value="Genomic_DNA"/>
</dbReference>
<gene>
    <name evidence="1" type="ORF">H0G86_012440</name>
</gene>
<dbReference type="Proteomes" id="UP000826661">
    <property type="component" value="Chromosome VII"/>
</dbReference>